<dbReference type="InterPro" id="IPR009010">
    <property type="entry name" value="Asp_de-COase-like_dom_sf"/>
</dbReference>
<dbReference type="Gene3D" id="2.40.40.20">
    <property type="match status" value="1"/>
</dbReference>
<sequence>MAANRLVVDESINDDNSVVALHPDTMEKLRLFRGDTILIKVLERLKQNRDMLFIESVLRFANRFFLPLWNRDNIDNIQVKEIFNFTQDDLTTEDLLILDCQIEIYVWMGNHANVKTILAIFMRHNERIRGSLSFSVNEVFCLSTSAIDRSKGNGIA</sequence>
<feature type="domain" description="Gelsolin-like" evidence="1">
    <location>
        <begin position="81"/>
        <end position="113"/>
    </location>
</feature>
<reference evidence="2 3" key="1">
    <citation type="submission" date="2024-01" db="EMBL/GenBank/DDBJ databases">
        <title>Genome assemblies of Stephania.</title>
        <authorList>
            <person name="Yang L."/>
        </authorList>
    </citation>
    <scope>NUCLEOTIDE SEQUENCE [LARGE SCALE GENOMIC DNA]</scope>
    <source>
        <strain evidence="2">YNDBR</strain>
        <tissue evidence="2">Leaf</tissue>
    </source>
</reference>
<dbReference type="Proteomes" id="UP001420932">
    <property type="component" value="Unassembled WGS sequence"/>
</dbReference>
<proteinExistence type="predicted"/>
<evidence type="ECO:0000313" key="2">
    <source>
        <dbReference type="EMBL" id="KAK9081161.1"/>
    </source>
</evidence>
<accession>A0AAP0DU41</accession>
<organism evidence="2 3">
    <name type="scientific">Stephania yunnanensis</name>
    <dbReference type="NCBI Taxonomy" id="152371"/>
    <lineage>
        <taxon>Eukaryota</taxon>
        <taxon>Viridiplantae</taxon>
        <taxon>Streptophyta</taxon>
        <taxon>Embryophyta</taxon>
        <taxon>Tracheophyta</taxon>
        <taxon>Spermatophyta</taxon>
        <taxon>Magnoliopsida</taxon>
        <taxon>Ranunculales</taxon>
        <taxon>Menispermaceae</taxon>
        <taxon>Menispermoideae</taxon>
        <taxon>Cissampelideae</taxon>
        <taxon>Stephania</taxon>
    </lineage>
</organism>
<dbReference type="SUPFAM" id="SSF55753">
    <property type="entry name" value="Actin depolymerizing proteins"/>
    <property type="match status" value="1"/>
</dbReference>
<evidence type="ECO:0000259" key="1">
    <source>
        <dbReference type="Pfam" id="PF00626"/>
    </source>
</evidence>
<evidence type="ECO:0000313" key="3">
    <source>
        <dbReference type="Proteomes" id="UP001420932"/>
    </source>
</evidence>
<name>A0AAP0DU41_9MAGN</name>
<comment type="caution">
    <text evidence="2">The sequence shown here is derived from an EMBL/GenBank/DDBJ whole genome shotgun (WGS) entry which is preliminary data.</text>
</comment>
<keyword evidence="3" id="KW-1185">Reference proteome</keyword>
<dbReference type="InterPro" id="IPR007123">
    <property type="entry name" value="Gelsolin-like_dom"/>
</dbReference>
<dbReference type="AlphaFoldDB" id="A0AAP0DU41"/>
<gene>
    <name evidence="2" type="ORF">Syun_030524</name>
</gene>
<dbReference type="Pfam" id="PF00626">
    <property type="entry name" value="Gelsolin"/>
    <property type="match status" value="1"/>
</dbReference>
<dbReference type="InterPro" id="IPR029006">
    <property type="entry name" value="ADF-H/Gelsolin-like_dom_sf"/>
</dbReference>
<dbReference type="SUPFAM" id="SSF50692">
    <property type="entry name" value="ADC-like"/>
    <property type="match status" value="1"/>
</dbReference>
<protein>
    <recommendedName>
        <fullName evidence="1">Gelsolin-like domain-containing protein</fullName>
    </recommendedName>
</protein>
<dbReference type="EMBL" id="JBBNAF010000056">
    <property type="protein sequence ID" value="KAK9081161.1"/>
    <property type="molecule type" value="Genomic_DNA"/>
</dbReference>
<dbReference type="Gene3D" id="3.40.20.10">
    <property type="entry name" value="Severin"/>
    <property type="match status" value="1"/>
</dbReference>